<dbReference type="SMART" id="SM00034">
    <property type="entry name" value="CLECT"/>
    <property type="match status" value="1"/>
</dbReference>
<sequence length="274" mass="31020">MKNPIAFCLFMLAFVHFSYGRVAALRPNPSSFCGKQLYIDEALVIDGPFQEGCLLEFQTQDNRILAFSVLRGVMEVFEGEMDSDSPILQLEHEETHEVSGKQELPVTLYSKNSKASIRFLKAATHLKLKIQKAVACELNVGVDTSCGRVVDDVSCYCQIAKQLTHADHTMFCLDVDMKLVSFETALEEQKVRAAWVPDQRYWTSLTDYRRDNSWVWESTMTLLTDQSYTVWFPGRPNLQAGNTDDCMVYGGDFLTYWGDVNCAETARSVCEAQP</sequence>
<feature type="domain" description="C-type lectin" evidence="3">
    <location>
        <begin position="151"/>
        <end position="271"/>
    </location>
</feature>
<evidence type="ECO:0000259" key="3">
    <source>
        <dbReference type="PROSITE" id="PS50041"/>
    </source>
</evidence>
<evidence type="ECO:0000256" key="1">
    <source>
        <dbReference type="ARBA" id="ARBA00023157"/>
    </source>
</evidence>
<gene>
    <name evidence="4" type="ORF">GHT06_010375</name>
</gene>
<dbReference type="EMBL" id="WJBH02000002">
    <property type="protein sequence ID" value="KAI9562919.1"/>
    <property type="molecule type" value="Genomic_DNA"/>
</dbReference>
<keyword evidence="2" id="KW-0732">Signal</keyword>
<name>A0AAD5Q0B5_9CRUS</name>
<dbReference type="Proteomes" id="UP000820818">
    <property type="component" value="Linkage Group LG2"/>
</dbReference>
<dbReference type="InterPro" id="IPR001304">
    <property type="entry name" value="C-type_lectin-like"/>
</dbReference>
<dbReference type="AlphaFoldDB" id="A0AAD5Q0B5"/>
<dbReference type="Pfam" id="PF00059">
    <property type="entry name" value="Lectin_C"/>
    <property type="match status" value="1"/>
</dbReference>
<feature type="chain" id="PRO_5042181073" description="C-type lectin domain-containing protein" evidence="2">
    <location>
        <begin position="21"/>
        <end position="274"/>
    </location>
</feature>
<evidence type="ECO:0000313" key="4">
    <source>
        <dbReference type="EMBL" id="KAI9562919.1"/>
    </source>
</evidence>
<dbReference type="CDD" id="cd00037">
    <property type="entry name" value="CLECT"/>
    <property type="match status" value="1"/>
</dbReference>
<evidence type="ECO:0000313" key="5">
    <source>
        <dbReference type="Proteomes" id="UP000820818"/>
    </source>
</evidence>
<keyword evidence="5" id="KW-1185">Reference proteome</keyword>
<comment type="caution">
    <text evidence="4">The sequence shown here is derived from an EMBL/GenBank/DDBJ whole genome shotgun (WGS) entry which is preliminary data.</text>
</comment>
<dbReference type="PROSITE" id="PS00615">
    <property type="entry name" value="C_TYPE_LECTIN_1"/>
    <property type="match status" value="1"/>
</dbReference>
<dbReference type="Gene3D" id="3.10.100.10">
    <property type="entry name" value="Mannose-Binding Protein A, subunit A"/>
    <property type="match status" value="1"/>
</dbReference>
<feature type="signal peptide" evidence="2">
    <location>
        <begin position="1"/>
        <end position="20"/>
    </location>
</feature>
<keyword evidence="1" id="KW-1015">Disulfide bond</keyword>
<protein>
    <recommendedName>
        <fullName evidence="3">C-type lectin domain-containing protein</fullName>
    </recommendedName>
</protein>
<dbReference type="InterPro" id="IPR016186">
    <property type="entry name" value="C-type_lectin-like/link_sf"/>
</dbReference>
<accession>A0AAD5Q0B5</accession>
<reference evidence="4 5" key="1">
    <citation type="submission" date="2022-05" db="EMBL/GenBank/DDBJ databases">
        <title>A multi-omics perspective on studying reproductive biology in Daphnia sinensis.</title>
        <authorList>
            <person name="Jia J."/>
        </authorList>
    </citation>
    <scope>NUCLEOTIDE SEQUENCE [LARGE SCALE GENOMIC DNA]</scope>
    <source>
        <strain evidence="4 5">WSL</strain>
    </source>
</reference>
<proteinExistence type="predicted"/>
<dbReference type="PROSITE" id="PS50041">
    <property type="entry name" value="C_TYPE_LECTIN_2"/>
    <property type="match status" value="1"/>
</dbReference>
<dbReference type="InterPro" id="IPR016187">
    <property type="entry name" value="CTDL_fold"/>
</dbReference>
<dbReference type="SUPFAM" id="SSF56436">
    <property type="entry name" value="C-type lectin-like"/>
    <property type="match status" value="1"/>
</dbReference>
<dbReference type="InterPro" id="IPR018378">
    <property type="entry name" value="C-type_lectin_CS"/>
</dbReference>
<evidence type="ECO:0000256" key="2">
    <source>
        <dbReference type="SAM" id="SignalP"/>
    </source>
</evidence>
<organism evidence="4 5">
    <name type="scientific">Daphnia sinensis</name>
    <dbReference type="NCBI Taxonomy" id="1820382"/>
    <lineage>
        <taxon>Eukaryota</taxon>
        <taxon>Metazoa</taxon>
        <taxon>Ecdysozoa</taxon>
        <taxon>Arthropoda</taxon>
        <taxon>Crustacea</taxon>
        <taxon>Branchiopoda</taxon>
        <taxon>Diplostraca</taxon>
        <taxon>Cladocera</taxon>
        <taxon>Anomopoda</taxon>
        <taxon>Daphniidae</taxon>
        <taxon>Daphnia</taxon>
        <taxon>Daphnia similis group</taxon>
    </lineage>
</organism>